<keyword evidence="3" id="KW-0560">Oxidoreductase</keyword>
<evidence type="ECO:0000256" key="3">
    <source>
        <dbReference type="ARBA" id="ARBA00023002"/>
    </source>
</evidence>
<dbReference type="InterPro" id="IPR002347">
    <property type="entry name" value="SDR_fam"/>
</dbReference>
<dbReference type="FunFam" id="3.40.50.720:FF:000245">
    <property type="entry name" value="Short chain dehydrogenase, putative"/>
    <property type="match status" value="1"/>
</dbReference>
<gene>
    <name evidence="5" type="ORF">RHS03_04094</name>
</gene>
<dbReference type="Pfam" id="PF13383">
    <property type="entry name" value="Methyltransf_22"/>
    <property type="match status" value="1"/>
</dbReference>
<dbReference type="SUPFAM" id="SSF51735">
    <property type="entry name" value="NAD(P)-binding Rossmann-fold domains"/>
    <property type="match status" value="1"/>
</dbReference>
<protein>
    <submittedName>
        <fullName evidence="5">NAD-binding protein</fullName>
    </submittedName>
</protein>
<comment type="caution">
    <text evidence="5">The sequence shown here is derived from an EMBL/GenBank/DDBJ whole genome shotgun (WGS) entry which is preliminary data.</text>
</comment>
<dbReference type="PROSITE" id="PS00061">
    <property type="entry name" value="ADH_SHORT"/>
    <property type="match status" value="1"/>
</dbReference>
<feature type="non-terminal residue" evidence="5">
    <location>
        <position position="726"/>
    </location>
</feature>
<dbReference type="GO" id="GO:0016616">
    <property type="term" value="F:oxidoreductase activity, acting on the CH-OH group of donors, NAD or NADP as acceptor"/>
    <property type="evidence" value="ECO:0007669"/>
    <property type="project" value="UniProtKB-ARBA"/>
</dbReference>
<reference evidence="5" key="1">
    <citation type="submission" date="2020-09" db="EMBL/GenBank/DDBJ databases">
        <title>Comparative genome analyses of four rice-infecting Rhizoctonia solani isolates reveal extensive enrichment of homogalacturonan modification genes.</title>
        <authorList>
            <person name="Lee D.-Y."/>
            <person name="Jeon J."/>
            <person name="Kim K.-T."/>
            <person name="Cheong K."/>
            <person name="Song H."/>
            <person name="Choi G."/>
            <person name="Ko J."/>
            <person name="Opiyo S.O."/>
            <person name="Zuo S."/>
            <person name="Madhav S."/>
            <person name="Lee Y.-H."/>
            <person name="Wang G.-L."/>
        </authorList>
    </citation>
    <scope>NUCLEOTIDE SEQUENCE</scope>
    <source>
        <strain evidence="5">AG1-IA WGL</strain>
    </source>
</reference>
<dbReference type="Gene3D" id="3.40.50.720">
    <property type="entry name" value="NAD(P)-binding Rossmann-like Domain"/>
    <property type="match status" value="1"/>
</dbReference>
<comment type="similarity">
    <text evidence="1">Belongs to the short-chain dehydrogenases/reductases (SDR) family.</text>
</comment>
<name>A0A8H7HUE9_9AGAM</name>
<evidence type="ECO:0000256" key="1">
    <source>
        <dbReference type="ARBA" id="ARBA00006484"/>
    </source>
</evidence>
<keyword evidence="2" id="KW-0521">NADP</keyword>
<evidence type="ECO:0000256" key="2">
    <source>
        <dbReference type="ARBA" id="ARBA00022857"/>
    </source>
</evidence>
<dbReference type="PANTHER" id="PTHR43008">
    <property type="entry name" value="BENZIL REDUCTASE"/>
    <property type="match status" value="1"/>
</dbReference>
<sequence>MASTTEAPLVGVAAALKAASDPSFTPKKTLFNEFSLEGRVAIVTGANRGLGLEMALALCEAGATVYALDLPQSPGEEFTATAEYAKKLGSALKYVSVDVTDQQGVWDKVAAIGDVEKRVDICVAAAGILGGADCLVYKADDFQRIMNVNVNGVLYSAQAAGQQMTKYGTPGSIILIASMSGSITNRDHAWVAYNTSKSAVLQMARSMACELGKHKIRVNSISPGHIYTKMTAAFIDTQPELAGKWASMNPLGRLGRPDELRGVVAWLASDASTFCTGSDILVSGGHHACYIGVYGIIIHASYGSIIVQYQRGANLSHAARHAYTRVWSNLLRAPFTASTYTIPRGWIEHTWIEHPPSARLLWMTGGFVDTPEPHDGALKRGFCSFLFRPELAVNVASDPRKLLYSTTRSLAVEDMSLVGRHPRYMIGMAAGLLCTVLLLASQSHSSPGLGFMSRPHVMTVRQKLDRQEEAYAQIVQDRHAFIRKVGPTPDKVVPYPDEPGYRTYTLWDFFPASFNCPYETSRLGVMGDGGKWVCGLSRLISKPNCVVYSAGINVESSFEADIIRRTKCEVFGFDYSVDKFGPEIENFAELRERAHFYKYAISGKDDHHANPPAWTLQALMEHHGHTFIDILKVDIESAEFNVLGETVRYYKERDLPLPFGQLQLEIHSENVPFEKFLQWWEDLEAAGLRPFHTETNLIVVSWYRTKPTYSEYSFLNIGASHEVVQD</sequence>
<dbReference type="InterPro" id="IPR036291">
    <property type="entry name" value="NAD(P)-bd_dom_sf"/>
</dbReference>
<dbReference type="GO" id="GO:0050664">
    <property type="term" value="F:oxidoreductase activity, acting on NAD(P)H, oxygen as acceptor"/>
    <property type="evidence" value="ECO:0007669"/>
    <property type="project" value="TreeGrafter"/>
</dbReference>
<dbReference type="OrthoDB" id="10006218at2759"/>
<accession>A0A8H7HUE9</accession>
<evidence type="ECO:0000259" key="4">
    <source>
        <dbReference type="Pfam" id="PF13383"/>
    </source>
</evidence>
<dbReference type="Proteomes" id="UP000602905">
    <property type="component" value="Unassembled WGS sequence"/>
</dbReference>
<dbReference type="EMBL" id="JACYCD010000049">
    <property type="protein sequence ID" value="KAF8707380.1"/>
    <property type="molecule type" value="Genomic_DNA"/>
</dbReference>
<dbReference type="AlphaFoldDB" id="A0A8H7HUE9"/>
<dbReference type="PANTHER" id="PTHR43008:SF4">
    <property type="entry name" value="CHAIN DEHYDROGENASE, PUTATIVE (AFU_ORTHOLOGUE AFUA_4G08710)-RELATED"/>
    <property type="match status" value="1"/>
</dbReference>
<dbReference type="InterPro" id="IPR025714">
    <property type="entry name" value="Methyltranfer_dom"/>
</dbReference>
<dbReference type="PRINTS" id="PR00081">
    <property type="entry name" value="GDHRDH"/>
</dbReference>
<dbReference type="Pfam" id="PF13561">
    <property type="entry name" value="adh_short_C2"/>
    <property type="match status" value="1"/>
</dbReference>
<evidence type="ECO:0000313" key="6">
    <source>
        <dbReference type="Proteomes" id="UP000602905"/>
    </source>
</evidence>
<dbReference type="InterPro" id="IPR020904">
    <property type="entry name" value="Sc_DH/Rdtase_CS"/>
</dbReference>
<proteinExistence type="inferred from homology"/>
<evidence type="ECO:0000313" key="5">
    <source>
        <dbReference type="EMBL" id="KAF8707380.1"/>
    </source>
</evidence>
<organism evidence="5 6">
    <name type="scientific">Rhizoctonia solani</name>
    <dbReference type="NCBI Taxonomy" id="456999"/>
    <lineage>
        <taxon>Eukaryota</taxon>
        <taxon>Fungi</taxon>
        <taxon>Dikarya</taxon>
        <taxon>Basidiomycota</taxon>
        <taxon>Agaricomycotina</taxon>
        <taxon>Agaricomycetes</taxon>
        <taxon>Cantharellales</taxon>
        <taxon>Ceratobasidiaceae</taxon>
        <taxon>Rhizoctonia</taxon>
    </lineage>
</organism>
<dbReference type="PRINTS" id="PR00080">
    <property type="entry name" value="SDRFAMILY"/>
</dbReference>
<feature type="domain" description="Methyltransferase" evidence="4">
    <location>
        <begin position="511"/>
        <end position="697"/>
    </location>
</feature>